<accession>A0A943HLI6</accession>
<dbReference type="Proteomes" id="UP000709219">
    <property type="component" value="Unassembled WGS sequence"/>
</dbReference>
<evidence type="ECO:0000313" key="2">
    <source>
        <dbReference type="Proteomes" id="UP000709219"/>
    </source>
</evidence>
<organism evidence="1 2">
    <name type="scientific">Streptococcus parasanguinis</name>
    <dbReference type="NCBI Taxonomy" id="1318"/>
    <lineage>
        <taxon>Bacteria</taxon>
        <taxon>Bacillati</taxon>
        <taxon>Bacillota</taxon>
        <taxon>Bacilli</taxon>
        <taxon>Lactobacillales</taxon>
        <taxon>Streptococcaceae</taxon>
        <taxon>Streptococcus</taxon>
    </lineage>
</organism>
<gene>
    <name evidence="1" type="ORF">KHX87_02800</name>
</gene>
<proteinExistence type="predicted"/>
<evidence type="ECO:0000313" key="1">
    <source>
        <dbReference type="EMBL" id="MBS5358026.1"/>
    </source>
</evidence>
<dbReference type="EMBL" id="JAGZFP010000003">
    <property type="protein sequence ID" value="MBS5358026.1"/>
    <property type="molecule type" value="Genomic_DNA"/>
</dbReference>
<dbReference type="AlphaFoldDB" id="A0A943HLI6"/>
<sequence length="331" mass="39245">MVLALLVLFSLIAGIWLYIRFSTESYYKQFQEYSGKAKIDDYEMIADGAGIITHWKSTDPKEDRLMRAYGSYYYFDPVRVGSKHILHMNMKLREDLYFQEKRPSKDEYWTVSVYKVDGERLKEEKEIDLFKVVEQFDPDYIPTELGSVYSWNGRELAALQIRSTKDNSVRKMMYLNLDTRKLERNETLENDHQRKPVPAFNARLDREKSSIEELKFFKNWFSIDPKDLSKTQFKKSSKAYKLLNQKDTKVIVIKPQNSADQYARSIAVFELFMKKGVNLYQDVTIPAEVSKDGQVHTTQTKEEFDRYYDLEKARKVYLEIDLSKKYKGQER</sequence>
<protein>
    <submittedName>
        <fullName evidence="1">Uncharacterized protein</fullName>
    </submittedName>
</protein>
<name>A0A943HLI6_STRPA</name>
<reference evidence="1" key="1">
    <citation type="submission" date="2021-02" db="EMBL/GenBank/DDBJ databases">
        <title>Infant gut strain persistence is associated with maternal origin, phylogeny, and functional potential including surface adhesion and iron acquisition.</title>
        <authorList>
            <person name="Lou Y.C."/>
        </authorList>
    </citation>
    <scope>NUCLEOTIDE SEQUENCE</scope>
    <source>
        <strain evidence="1">L3_098_011G1_dasL3_098_011G1_concoct_7</strain>
    </source>
</reference>
<comment type="caution">
    <text evidence="1">The sequence shown here is derived from an EMBL/GenBank/DDBJ whole genome shotgun (WGS) entry which is preliminary data.</text>
</comment>